<keyword evidence="3" id="KW-1185">Reference proteome</keyword>
<organism evidence="2 3">
    <name type="scientific">Saccharothrix tamanrassetensis</name>
    <dbReference type="NCBI Taxonomy" id="1051531"/>
    <lineage>
        <taxon>Bacteria</taxon>
        <taxon>Bacillati</taxon>
        <taxon>Actinomycetota</taxon>
        <taxon>Actinomycetes</taxon>
        <taxon>Pseudonocardiales</taxon>
        <taxon>Pseudonocardiaceae</taxon>
        <taxon>Saccharothrix</taxon>
    </lineage>
</organism>
<sequence length="303" mass="33167">MAVDPVAGTAHEVAARAITWLHANRALGAFADNATADLDDPNSVYKPLGEAALAASLVLREGVTGGTQLRQARELLDFCWDELRRGDLLYERQLRHTMLTDPLECYAPFARAGRRHHALEEVLAHTSAVDAITELVPNRRLAVANGHRVVGIPRDDDWDALTRATWLGSTPAPWAIDWFTAYCATHTVFHLTDWGARPHGLPEHVADYLAAWLPVWVDVWAEACQWDLVGELLIVGACLPEPRVDAAEWEAFAAVQHADGLVPRDGEPVAEDPSERFRDHQHTAVVATVAGTVALSRLLGSDA</sequence>
<dbReference type="InterPro" id="IPR054190">
    <property type="entry name" value="DUF6895"/>
</dbReference>
<dbReference type="Proteomes" id="UP000547510">
    <property type="component" value="Unassembled WGS sequence"/>
</dbReference>
<evidence type="ECO:0000313" key="3">
    <source>
        <dbReference type="Proteomes" id="UP000547510"/>
    </source>
</evidence>
<name>A0A841C925_9PSEU</name>
<reference evidence="2 3" key="1">
    <citation type="submission" date="2020-08" db="EMBL/GenBank/DDBJ databases">
        <title>Genomic Encyclopedia of Type Strains, Phase III (KMG-III): the genomes of soil and plant-associated and newly described type strains.</title>
        <authorList>
            <person name="Whitman W."/>
        </authorList>
    </citation>
    <scope>NUCLEOTIDE SEQUENCE [LARGE SCALE GENOMIC DNA]</scope>
    <source>
        <strain evidence="2 3">CECT 8640</strain>
    </source>
</reference>
<evidence type="ECO:0000313" key="2">
    <source>
        <dbReference type="EMBL" id="MBB5953631.1"/>
    </source>
</evidence>
<proteinExistence type="predicted"/>
<accession>A0A841C925</accession>
<comment type="caution">
    <text evidence="2">The sequence shown here is derived from an EMBL/GenBank/DDBJ whole genome shotgun (WGS) entry which is preliminary data.</text>
</comment>
<feature type="domain" description="DUF6895" evidence="1">
    <location>
        <begin position="15"/>
        <end position="291"/>
    </location>
</feature>
<dbReference type="EMBL" id="JACHJN010000001">
    <property type="protein sequence ID" value="MBB5953631.1"/>
    <property type="molecule type" value="Genomic_DNA"/>
</dbReference>
<dbReference type="Pfam" id="PF21836">
    <property type="entry name" value="DUF6895"/>
    <property type="match status" value="1"/>
</dbReference>
<dbReference type="RefSeq" id="WP_184687326.1">
    <property type="nucleotide sequence ID" value="NZ_JACHJN010000001.1"/>
</dbReference>
<gene>
    <name evidence="2" type="ORF">FHS29_000201</name>
</gene>
<evidence type="ECO:0000259" key="1">
    <source>
        <dbReference type="Pfam" id="PF21836"/>
    </source>
</evidence>
<protein>
    <recommendedName>
        <fullName evidence="1">DUF6895 domain-containing protein</fullName>
    </recommendedName>
</protein>
<dbReference type="AlphaFoldDB" id="A0A841C925"/>